<evidence type="ECO:0000259" key="2">
    <source>
        <dbReference type="Pfam" id="PF07727"/>
    </source>
</evidence>
<dbReference type="Pfam" id="PF25597">
    <property type="entry name" value="SH3_retrovirus"/>
    <property type="match status" value="1"/>
</dbReference>
<dbReference type="PANTHER" id="PTHR11439:SF495">
    <property type="entry name" value="REVERSE TRANSCRIPTASE, RNA-DEPENDENT DNA POLYMERASE-RELATED"/>
    <property type="match status" value="1"/>
</dbReference>
<evidence type="ECO:0000313" key="4">
    <source>
        <dbReference type="EMBL" id="GEY40503.1"/>
    </source>
</evidence>
<dbReference type="InterPro" id="IPR057670">
    <property type="entry name" value="SH3_retrovirus"/>
</dbReference>
<sequence length="739" mass="84055">MANLSSYGSDVLSEIPNYDTYHNNTMFEQSVQEMGYSEHPVIDDDSNIDITSDNNVISYDQYMKESKNEVVQRVVVYISATYPSSQNNSKKLVDVTPMNKIRQVPFEKSSDTSKSNKQKRVEPHQPQNTNKPLSPSTGVSNSTNASRSKPRENTMNNMIPRLSSSKPKHKNVEVHPRNVKSSLNKKNHVFVCNANVKHVVLNENSKFVCSTCNECLFDANHDMCVVDYLNDVNACARAKSKSVKNKEWKPTSKVFTVVGHRWLPKERTFTIAGNKCHLTRITSTKIVPPRKSVKKPEDLGKLKSKADIGIFIGYSPAKNAYRIYNKRTKMIMEIIQPPSSVISHVLPATASLDADIINTPSSNTIDQDAPCGSTSPTTQETQAPFIHQGFEEQIQGNQNAQSNNDLFIHTFTPDPSSKESSSRNLIPSYLHQVNPPFDHLRKWTKDHLLDNEEGIDFEESFTPVARIEAIKIFIANAAHKDMTLYQIDVKTTFLNCLLREEVYKFLKDAVDPTLFTRKEDKDILLVQIYVDDIISASTNTELCDTFTNIMSLKFKMSMMEKVSFFLGLQFLKIQEASLLINPHMLFKIKKYKMESSDPVDTPMVERSKLDEDRQRIPVDPTRYRGMVGSLMYLTSSRPDLVYTVCMCARYQAKPIEKHLTVVKWVFRYVKGTINMGLWYPKDASIELIAYTDVDYAGCQATRRSTSGSTQFLGDKLVSWSSNKQKNTYHNYKGRIHIPI</sequence>
<dbReference type="PANTHER" id="PTHR11439">
    <property type="entry name" value="GAG-POL-RELATED RETROTRANSPOSON"/>
    <property type="match status" value="1"/>
</dbReference>
<dbReference type="InterPro" id="IPR013103">
    <property type="entry name" value="RVT_2"/>
</dbReference>
<dbReference type="EMBL" id="BKCJ010175768">
    <property type="protein sequence ID" value="GEY40503.1"/>
    <property type="molecule type" value="Genomic_DNA"/>
</dbReference>
<feature type="region of interest" description="Disordered" evidence="1">
    <location>
        <begin position="86"/>
        <end position="172"/>
    </location>
</feature>
<feature type="compositionally biased region" description="Polar residues" evidence="1">
    <location>
        <begin position="125"/>
        <end position="165"/>
    </location>
</feature>
<name>A0A699HLY4_TANCI</name>
<feature type="domain" description="Reverse transcriptase Ty1/copia-type" evidence="2">
    <location>
        <begin position="453"/>
        <end position="503"/>
    </location>
</feature>
<dbReference type="AlphaFoldDB" id="A0A699HLY4"/>
<reference evidence="4" key="1">
    <citation type="journal article" date="2019" name="Sci. Rep.">
        <title>Draft genome of Tanacetum cinerariifolium, the natural source of mosquito coil.</title>
        <authorList>
            <person name="Yamashiro T."/>
            <person name="Shiraishi A."/>
            <person name="Satake H."/>
            <person name="Nakayama K."/>
        </authorList>
    </citation>
    <scope>NUCLEOTIDE SEQUENCE</scope>
</reference>
<gene>
    <name evidence="4" type="ORF">Tci_412477</name>
</gene>
<feature type="domain" description="Reverse transcriptase Ty1/copia-type" evidence="2">
    <location>
        <begin position="504"/>
        <end position="604"/>
    </location>
</feature>
<proteinExistence type="predicted"/>
<organism evidence="4">
    <name type="scientific">Tanacetum cinerariifolium</name>
    <name type="common">Dalmatian daisy</name>
    <name type="synonym">Chrysanthemum cinerariifolium</name>
    <dbReference type="NCBI Taxonomy" id="118510"/>
    <lineage>
        <taxon>Eukaryota</taxon>
        <taxon>Viridiplantae</taxon>
        <taxon>Streptophyta</taxon>
        <taxon>Embryophyta</taxon>
        <taxon>Tracheophyta</taxon>
        <taxon>Spermatophyta</taxon>
        <taxon>Magnoliopsida</taxon>
        <taxon>eudicotyledons</taxon>
        <taxon>Gunneridae</taxon>
        <taxon>Pentapetalae</taxon>
        <taxon>asterids</taxon>
        <taxon>campanulids</taxon>
        <taxon>Asterales</taxon>
        <taxon>Asteraceae</taxon>
        <taxon>Asteroideae</taxon>
        <taxon>Anthemideae</taxon>
        <taxon>Anthemidinae</taxon>
        <taxon>Tanacetum</taxon>
    </lineage>
</organism>
<dbReference type="SUPFAM" id="SSF56672">
    <property type="entry name" value="DNA/RNA polymerases"/>
    <property type="match status" value="1"/>
</dbReference>
<dbReference type="Pfam" id="PF07727">
    <property type="entry name" value="RVT_2"/>
    <property type="match status" value="2"/>
</dbReference>
<dbReference type="InterPro" id="IPR043502">
    <property type="entry name" value="DNA/RNA_pol_sf"/>
</dbReference>
<accession>A0A699HLY4</accession>
<protein>
    <recommendedName>
        <fullName evidence="5">Reverse transcriptase Ty1/copia-type domain-containing protein</fullName>
    </recommendedName>
</protein>
<evidence type="ECO:0008006" key="5">
    <source>
        <dbReference type="Google" id="ProtNLM"/>
    </source>
</evidence>
<evidence type="ECO:0000259" key="3">
    <source>
        <dbReference type="Pfam" id="PF25597"/>
    </source>
</evidence>
<feature type="domain" description="Retroviral polymerase SH3-like" evidence="3">
    <location>
        <begin position="296"/>
        <end position="332"/>
    </location>
</feature>
<comment type="caution">
    <text evidence="4">The sequence shown here is derived from an EMBL/GenBank/DDBJ whole genome shotgun (WGS) entry which is preliminary data.</text>
</comment>
<evidence type="ECO:0000256" key="1">
    <source>
        <dbReference type="SAM" id="MobiDB-lite"/>
    </source>
</evidence>